<organism evidence="1 2">
    <name type="scientific">Sinorhizobium phage phiM9</name>
    <dbReference type="NCBI Taxonomy" id="1636182"/>
    <lineage>
        <taxon>Viruses</taxon>
        <taxon>Duplodnaviria</taxon>
        <taxon>Heunggongvirae</taxon>
        <taxon>Uroviricota</taxon>
        <taxon>Caudoviricetes</taxon>
        <taxon>Pootjesviridae</taxon>
        <taxon>Emnonavirus</taxon>
        <taxon>Emnonavirus phiM9</taxon>
    </lineage>
</organism>
<dbReference type="Proteomes" id="UP000033804">
    <property type="component" value="Segment"/>
</dbReference>
<dbReference type="RefSeq" id="YP_009189590.1">
    <property type="nucleotide sequence ID" value="NC_028676.1"/>
</dbReference>
<sequence>MEIIYMLEKVNYSGPGEVLETIGYFKTLDGMKKYAIEKNLNMEEDYVYAEVELLDTGTGQ</sequence>
<gene>
    <name evidence="1" type="ORF">Sm_phiM9_209</name>
</gene>
<proteinExistence type="predicted"/>
<dbReference type="EMBL" id="KP881232">
    <property type="protein sequence ID" value="AKE44836.1"/>
    <property type="molecule type" value="Genomic_DNA"/>
</dbReference>
<name>A0A0F6TGQ6_9CAUD</name>
<protein>
    <submittedName>
        <fullName evidence="1">Uncharacterized protein</fullName>
    </submittedName>
</protein>
<dbReference type="GeneID" id="26517888"/>
<reference evidence="1 2" key="1">
    <citation type="journal article" date="2015" name="J. Virol.">
        <title>Sinorhizobium meliloti Phage ?M9 Defines a New Group of T4 Superfamily Phages with Unusual Genomic Features but a Common T=16 Capsid.</title>
        <authorList>
            <person name="Johnson M.C."/>
            <person name="Tatum K.B."/>
            <person name="Lynn J.S."/>
            <person name="Brewer T.E."/>
            <person name="Lu S."/>
            <person name="Washburn B.K."/>
            <person name="Stroupe M.E."/>
            <person name="Jones K.M."/>
        </authorList>
    </citation>
    <scope>NUCLEOTIDE SEQUENCE [LARGE SCALE GENOMIC DNA]</scope>
</reference>
<reference evidence="2" key="2">
    <citation type="submission" date="2015-03" db="EMBL/GenBank/DDBJ databases">
        <title>The genome and structure of Sinorhizobium meliloti phage phiM9.</title>
        <authorList>
            <person name="Johnson M.C."/>
            <person name="Tatum K.B."/>
            <person name="Lynn J.S."/>
            <person name="Brewer T.E."/>
            <person name="Washburn B.K."/>
            <person name="Stroupe M.E."/>
            <person name="Jones K.M."/>
        </authorList>
    </citation>
    <scope>NUCLEOTIDE SEQUENCE [LARGE SCALE GENOMIC DNA]</scope>
</reference>
<dbReference type="KEGG" id="vg:26517888"/>
<evidence type="ECO:0000313" key="1">
    <source>
        <dbReference type="EMBL" id="AKE44836.1"/>
    </source>
</evidence>
<keyword evidence="2" id="KW-1185">Reference proteome</keyword>
<accession>A0A0F6TGQ6</accession>
<evidence type="ECO:0000313" key="2">
    <source>
        <dbReference type="Proteomes" id="UP000033804"/>
    </source>
</evidence>